<evidence type="ECO:0000313" key="3">
    <source>
        <dbReference type="Proteomes" id="UP001583177"/>
    </source>
</evidence>
<feature type="compositionally biased region" description="Polar residues" evidence="1">
    <location>
        <begin position="307"/>
        <end position="327"/>
    </location>
</feature>
<gene>
    <name evidence="2" type="ORF">Daus18300_011310</name>
</gene>
<evidence type="ECO:0000313" key="2">
    <source>
        <dbReference type="EMBL" id="KAL1854892.1"/>
    </source>
</evidence>
<protein>
    <recommendedName>
        <fullName evidence="4">Mitotic apparatus protein p62</fullName>
    </recommendedName>
</protein>
<dbReference type="EMBL" id="JAWRVE010000135">
    <property type="protein sequence ID" value="KAL1854892.1"/>
    <property type="molecule type" value="Genomic_DNA"/>
</dbReference>
<evidence type="ECO:0008006" key="4">
    <source>
        <dbReference type="Google" id="ProtNLM"/>
    </source>
</evidence>
<sequence>MSLSPTWLRVPHKHGPILVRVVPRTSSSNSRPLDLHLTATDSEEAFVLILQHSKISRYRDKASPLSDDEWESCLTSLLLGTQPIGHLHVSADFVQEDLSIKIGNKVSGATNIAGTLVLRHSKSATEDISVFDWANEAVLQQTQLAGELAELKHKHGELRKLVTEETAHIKALERSKHEFESEHDSFFRDLLNEKKLKIRTQEQILSTAHVDEAKLAALSVKSKPHAVGSSRKGKRKAESLGHDADDDDADKMDVDEQSDSPDQELSDVEQTTEEETASEPDPEPKPQPKSKKPTRLSGGKKDGGGYSPSSSKSATKPNKPPSSNLRGKTTAVAAGDGDEDMPAPRALPFVQKVKPVPDPADDESTASES</sequence>
<dbReference type="PANTHER" id="PTHR42067:SF1">
    <property type="entry name" value="MITOTIC APPARATUS PROTEIN P62"/>
    <property type="match status" value="1"/>
</dbReference>
<organism evidence="2 3">
    <name type="scientific">Diaporthe australafricana</name>
    <dbReference type="NCBI Taxonomy" id="127596"/>
    <lineage>
        <taxon>Eukaryota</taxon>
        <taxon>Fungi</taxon>
        <taxon>Dikarya</taxon>
        <taxon>Ascomycota</taxon>
        <taxon>Pezizomycotina</taxon>
        <taxon>Sordariomycetes</taxon>
        <taxon>Sordariomycetidae</taxon>
        <taxon>Diaporthales</taxon>
        <taxon>Diaporthaceae</taxon>
        <taxon>Diaporthe</taxon>
    </lineage>
</organism>
<feature type="region of interest" description="Disordered" evidence="1">
    <location>
        <begin position="221"/>
        <end position="369"/>
    </location>
</feature>
<name>A0ABR3W794_9PEZI</name>
<comment type="caution">
    <text evidence="2">The sequence shown here is derived from an EMBL/GenBank/DDBJ whole genome shotgun (WGS) entry which is preliminary data.</text>
</comment>
<feature type="compositionally biased region" description="Acidic residues" evidence="1">
    <location>
        <begin position="244"/>
        <end position="281"/>
    </location>
</feature>
<dbReference type="SUPFAM" id="SSF58022">
    <property type="entry name" value="XRCC4, C-terminal oligomerization domain"/>
    <property type="match status" value="1"/>
</dbReference>
<dbReference type="Proteomes" id="UP001583177">
    <property type="component" value="Unassembled WGS sequence"/>
</dbReference>
<proteinExistence type="predicted"/>
<dbReference type="PANTHER" id="PTHR42067">
    <property type="entry name" value="YALI0C15378P"/>
    <property type="match status" value="1"/>
</dbReference>
<reference evidence="2 3" key="1">
    <citation type="journal article" date="2024" name="IMA Fungus">
        <title>IMA Genome - F19 : A genome assembly and annotation guide to empower mycologists, including annotated draft genome sequences of Ceratocystis pirilliformis, Diaporthe australafricana, Fusarium ophioides, Paecilomyces lecythidis, and Sporothrix stenoceras.</title>
        <authorList>
            <person name="Aylward J."/>
            <person name="Wilson A.M."/>
            <person name="Visagie C.M."/>
            <person name="Spraker J."/>
            <person name="Barnes I."/>
            <person name="Buitendag C."/>
            <person name="Ceriani C."/>
            <person name="Del Mar Angel L."/>
            <person name="du Plessis D."/>
            <person name="Fuchs T."/>
            <person name="Gasser K."/>
            <person name="Kramer D."/>
            <person name="Li W."/>
            <person name="Munsamy K."/>
            <person name="Piso A."/>
            <person name="Price J.L."/>
            <person name="Sonnekus B."/>
            <person name="Thomas C."/>
            <person name="van der Nest A."/>
            <person name="van Dijk A."/>
            <person name="van Heerden A."/>
            <person name="van Vuuren N."/>
            <person name="Yilmaz N."/>
            <person name="Duong T.A."/>
            <person name="van der Merwe N.A."/>
            <person name="Wingfield M.J."/>
            <person name="Wingfield B.D."/>
        </authorList>
    </citation>
    <scope>NUCLEOTIDE SEQUENCE [LARGE SCALE GENOMIC DNA]</scope>
    <source>
        <strain evidence="2 3">CMW 18300</strain>
    </source>
</reference>
<feature type="compositionally biased region" description="Acidic residues" evidence="1">
    <location>
        <begin position="359"/>
        <end position="369"/>
    </location>
</feature>
<keyword evidence="3" id="KW-1185">Reference proteome</keyword>
<accession>A0ABR3W794</accession>
<evidence type="ECO:0000256" key="1">
    <source>
        <dbReference type="SAM" id="MobiDB-lite"/>
    </source>
</evidence>